<dbReference type="GO" id="GO:0005886">
    <property type="term" value="C:plasma membrane"/>
    <property type="evidence" value="ECO:0007669"/>
    <property type="project" value="UniProtKB-SubCell"/>
</dbReference>
<evidence type="ECO:0000256" key="7">
    <source>
        <dbReference type="SAM" id="Phobius"/>
    </source>
</evidence>
<dbReference type="PANTHER" id="PTHR34856">
    <property type="entry name" value="PROTEIN NRFD"/>
    <property type="match status" value="1"/>
</dbReference>
<dbReference type="Gene3D" id="1.20.1630.10">
    <property type="entry name" value="Formate dehydrogenase/DMSO reductase domain"/>
    <property type="match status" value="1"/>
</dbReference>
<dbReference type="PANTHER" id="PTHR34856:SF2">
    <property type="entry name" value="PROTEIN NRFD"/>
    <property type="match status" value="1"/>
</dbReference>
<evidence type="ECO:0000256" key="1">
    <source>
        <dbReference type="ARBA" id="ARBA00004651"/>
    </source>
</evidence>
<feature type="transmembrane region" description="Helical" evidence="7">
    <location>
        <begin position="113"/>
        <end position="139"/>
    </location>
</feature>
<evidence type="ECO:0000313" key="9">
    <source>
        <dbReference type="Proteomes" id="UP000271188"/>
    </source>
</evidence>
<evidence type="ECO:0000256" key="2">
    <source>
        <dbReference type="ARBA" id="ARBA00008929"/>
    </source>
</evidence>
<dbReference type="InterPro" id="IPR052049">
    <property type="entry name" value="Electron_transfer_protein"/>
</dbReference>
<evidence type="ECO:0000256" key="3">
    <source>
        <dbReference type="ARBA" id="ARBA00022475"/>
    </source>
</evidence>
<dbReference type="AlphaFoldDB" id="A0A448TDM1"/>
<protein>
    <submittedName>
        <fullName evidence="8">Tetrathionate reductase subunit C</fullName>
    </submittedName>
</protein>
<keyword evidence="5 7" id="KW-1133">Transmembrane helix</keyword>
<dbReference type="Pfam" id="PF03916">
    <property type="entry name" value="NrfD"/>
    <property type="match status" value="1"/>
</dbReference>
<feature type="transmembrane region" description="Helical" evidence="7">
    <location>
        <begin position="160"/>
        <end position="182"/>
    </location>
</feature>
<sequence length="364" mass="40146">MIREVLVEPQHIVWLPWIVHYFFFVGVAATAVFTAVLFAKKQGQNACVLNVGSANGPEGASEQCSRVKPTAWELAAVTVALIGSIVAPVALTADLHQPSRILHFYTDFAWWSPMAWGAIILPLFSVAVAGYFVLALAHHTQPNLPKWLAWLHLPILKNQGLLWAFRLFAALTAVGIIGYTVLETYQTGTRALWHSAWLLPIMLFSAWAVAFGLTQAVCKMLFHPQTNTGLWTKLCLILTALSLIGLAFSSETAQRDFALLFNGSITAYLVGIFWLIALICNFSAKNYRLQCLRVLALIAFGWLLRWVLVIQVQTIAKTNALQNPYHFDWTAVDGGLGIVSIFGLTVLVTVGVGQIISLTTQQEK</sequence>
<evidence type="ECO:0000313" key="8">
    <source>
        <dbReference type="EMBL" id="VEI78008.1"/>
    </source>
</evidence>
<gene>
    <name evidence="8" type="ORF">NCTC10643_01897</name>
</gene>
<dbReference type="RefSeq" id="WP_126302397.1">
    <property type="nucleotide sequence ID" value="NZ_LR134495.1"/>
</dbReference>
<dbReference type="InterPro" id="IPR005614">
    <property type="entry name" value="NrfD-like"/>
</dbReference>
<feature type="transmembrane region" description="Helical" evidence="7">
    <location>
        <begin position="194"/>
        <end position="218"/>
    </location>
</feature>
<comment type="subcellular location">
    <subcellularLocation>
        <location evidence="1">Cell membrane</location>
        <topology evidence="1">Multi-pass membrane protein</topology>
    </subcellularLocation>
</comment>
<name>A0A448TDM1_MANHA</name>
<evidence type="ECO:0000256" key="4">
    <source>
        <dbReference type="ARBA" id="ARBA00022692"/>
    </source>
</evidence>
<accession>A0A448TDM1</accession>
<feature type="transmembrane region" description="Helical" evidence="7">
    <location>
        <begin position="230"/>
        <end position="248"/>
    </location>
</feature>
<dbReference type="EMBL" id="LR134495">
    <property type="protein sequence ID" value="VEI78008.1"/>
    <property type="molecule type" value="Genomic_DNA"/>
</dbReference>
<keyword evidence="3" id="KW-1003">Cell membrane</keyword>
<feature type="transmembrane region" description="Helical" evidence="7">
    <location>
        <begin position="260"/>
        <end position="282"/>
    </location>
</feature>
<evidence type="ECO:0000256" key="5">
    <source>
        <dbReference type="ARBA" id="ARBA00022989"/>
    </source>
</evidence>
<comment type="similarity">
    <text evidence="2">Belongs to the NrfD family.</text>
</comment>
<reference evidence="8" key="1">
    <citation type="submission" date="2018-12" db="EMBL/GenBank/DDBJ databases">
        <authorList>
            <consortium name="Pathogen Informatics"/>
        </authorList>
    </citation>
    <scope>NUCLEOTIDE SEQUENCE [LARGE SCALE GENOMIC DNA]</scope>
    <source>
        <strain evidence="8">NCTC10643</strain>
    </source>
</reference>
<dbReference type="Proteomes" id="UP000271188">
    <property type="component" value="Chromosome"/>
</dbReference>
<feature type="transmembrane region" description="Helical" evidence="7">
    <location>
        <begin position="294"/>
        <end position="316"/>
    </location>
</feature>
<evidence type="ECO:0000256" key="6">
    <source>
        <dbReference type="ARBA" id="ARBA00023136"/>
    </source>
</evidence>
<feature type="transmembrane region" description="Helical" evidence="7">
    <location>
        <begin position="336"/>
        <end position="358"/>
    </location>
</feature>
<keyword evidence="6 7" id="KW-0472">Membrane</keyword>
<keyword evidence="4 7" id="KW-0812">Transmembrane</keyword>
<proteinExistence type="inferred from homology"/>
<organism evidence="8 9">
    <name type="scientific">Mannheimia haemolytica</name>
    <name type="common">Pasteurella haemolytica</name>
    <dbReference type="NCBI Taxonomy" id="75985"/>
    <lineage>
        <taxon>Bacteria</taxon>
        <taxon>Pseudomonadati</taxon>
        <taxon>Pseudomonadota</taxon>
        <taxon>Gammaproteobacteria</taxon>
        <taxon>Pasteurellales</taxon>
        <taxon>Pasteurellaceae</taxon>
        <taxon>Mannheimia</taxon>
    </lineage>
</organism>
<feature type="transmembrane region" description="Helical" evidence="7">
    <location>
        <begin position="71"/>
        <end position="93"/>
    </location>
</feature>
<feature type="transmembrane region" description="Helical" evidence="7">
    <location>
        <begin position="18"/>
        <end position="39"/>
    </location>
</feature>